<dbReference type="GO" id="GO:0015031">
    <property type="term" value="P:protein transport"/>
    <property type="evidence" value="ECO:0007669"/>
    <property type="project" value="UniProtKB-KW"/>
</dbReference>
<evidence type="ECO:0000256" key="1">
    <source>
        <dbReference type="ARBA" id="ARBA00004481"/>
    </source>
</evidence>
<evidence type="ECO:0000256" key="3">
    <source>
        <dbReference type="ARBA" id="ARBA00007895"/>
    </source>
</evidence>
<evidence type="ECO:0000259" key="10">
    <source>
        <dbReference type="Pfam" id="PF04652"/>
    </source>
</evidence>
<dbReference type="InParanoid" id="K0KME9"/>
<keyword evidence="5" id="KW-0963">Cytoplasm</keyword>
<dbReference type="STRING" id="1206466.K0KME9"/>
<feature type="compositionally biased region" description="Polar residues" evidence="9">
    <location>
        <begin position="273"/>
        <end position="305"/>
    </location>
</feature>
<evidence type="ECO:0000256" key="7">
    <source>
        <dbReference type="ARBA" id="ARBA00022927"/>
    </source>
</evidence>
<feature type="domain" description="Vta1 C-terminal" evidence="11">
    <location>
        <begin position="316"/>
        <end position="350"/>
    </location>
</feature>
<keyword evidence="8" id="KW-0472">Membrane</keyword>
<protein>
    <submittedName>
        <fullName evidence="12">Vacuolar protein sorting-associated protein</fullName>
    </submittedName>
</protein>
<evidence type="ECO:0000256" key="6">
    <source>
        <dbReference type="ARBA" id="ARBA00022753"/>
    </source>
</evidence>
<keyword evidence="4" id="KW-0813">Transport</keyword>
<dbReference type="PANTHER" id="PTHR46009:SF1">
    <property type="entry name" value="VACUOLAR PROTEIN SORTING-ASSOCIATED PROTEIN VTA1 HOMOLOG"/>
    <property type="match status" value="1"/>
</dbReference>
<dbReference type="Pfam" id="PF18097">
    <property type="entry name" value="Vta1_C"/>
    <property type="match status" value="1"/>
</dbReference>
<dbReference type="HOGENOM" id="CLU_030378_0_0_1"/>
<feature type="domain" description="Vta1/callose synthase N-terminal" evidence="10">
    <location>
        <begin position="15"/>
        <end position="164"/>
    </location>
</feature>
<gene>
    <name evidence="12" type="ORF">BN7_2925</name>
</gene>
<comment type="subcellular location">
    <subcellularLocation>
        <location evidence="2">Cytoplasm</location>
    </subcellularLocation>
    <subcellularLocation>
        <location evidence="1">Endosome membrane</location>
        <topology evidence="1">Peripheral membrane protein</topology>
    </subcellularLocation>
</comment>
<evidence type="ECO:0000313" key="13">
    <source>
        <dbReference type="Proteomes" id="UP000009328"/>
    </source>
</evidence>
<evidence type="ECO:0000256" key="9">
    <source>
        <dbReference type="SAM" id="MobiDB-lite"/>
    </source>
</evidence>
<dbReference type="Gene3D" id="1.25.40.270">
    <property type="entry name" value="Vacuolar protein sorting-associated protein vta1"/>
    <property type="match status" value="1"/>
</dbReference>
<keyword evidence="6" id="KW-0967">Endosome</keyword>
<dbReference type="PANTHER" id="PTHR46009">
    <property type="entry name" value="VACUOLAR PROTEIN SORTING-ASSOCIATED PROTEIN VTA1 HOMOLOG"/>
    <property type="match status" value="1"/>
</dbReference>
<evidence type="ECO:0000256" key="5">
    <source>
        <dbReference type="ARBA" id="ARBA00022490"/>
    </source>
</evidence>
<dbReference type="GO" id="GO:0005771">
    <property type="term" value="C:multivesicular body"/>
    <property type="evidence" value="ECO:0007669"/>
    <property type="project" value="TreeGrafter"/>
</dbReference>
<comment type="similarity">
    <text evidence="3">Belongs to the VTA1 family.</text>
</comment>
<keyword evidence="7" id="KW-0653">Protein transport</keyword>
<sequence length="352" mass="39937">MSSPEIPTELPKNLITFINRSKELEKADSIISYFCKLYTVEQILNQGLHQTNEKISTFALYLLDSIETFKNDSSNDVLDIINDKETSQIYIINFSDKIFNNSLNQIHQKKSGKSTALGFLASVNFYELLKLWNEDDKKSIDQDEINKKIRYGKFHAARILKNLKKGEDPNEYDPPELNPVEDEDDDVVDEKEEVEKKEVDSVTNDLNDEQKEQEEQDDLGLGLPQVPKFIDDEPKSDPSPKPEPKKSLSNDTSKESSPNFQLPNPPNSKPEESTNLPTKPVVSSPSPQVTKSTPTPAKSDTTQSDINDWIKSGEIYQKAQKHAKFAISAMNYEDKDTAIKQLNDALELLNRL</sequence>
<evidence type="ECO:0000256" key="2">
    <source>
        <dbReference type="ARBA" id="ARBA00004496"/>
    </source>
</evidence>
<dbReference type="FunCoup" id="K0KME9">
    <property type="interactions" value="453"/>
</dbReference>
<keyword evidence="13" id="KW-1185">Reference proteome</keyword>
<dbReference type="InterPro" id="IPR044538">
    <property type="entry name" value="Vta1-like"/>
</dbReference>
<proteinExistence type="inferred from homology"/>
<evidence type="ECO:0000256" key="8">
    <source>
        <dbReference type="ARBA" id="ARBA00023136"/>
    </source>
</evidence>
<dbReference type="GO" id="GO:0010008">
    <property type="term" value="C:endosome membrane"/>
    <property type="evidence" value="ECO:0007669"/>
    <property type="project" value="UniProtKB-SubCell"/>
</dbReference>
<dbReference type="EMBL" id="CAIF01000076">
    <property type="protein sequence ID" value="CCH43377.1"/>
    <property type="molecule type" value="Genomic_DNA"/>
</dbReference>
<dbReference type="AlphaFoldDB" id="K0KME9"/>
<dbReference type="Proteomes" id="UP000009328">
    <property type="component" value="Unassembled WGS sequence"/>
</dbReference>
<dbReference type="Pfam" id="PF04652">
    <property type="entry name" value="Vta1"/>
    <property type="match status" value="1"/>
</dbReference>
<organism evidence="12 13">
    <name type="scientific">Wickerhamomyces ciferrii (strain ATCC 14091 / BCRC 22168 / CBS 111 / JCM 3599 / NBRC 0793 / NRRL Y-1031 F-60-10)</name>
    <name type="common">Yeast</name>
    <name type="synonym">Pichia ciferrii</name>
    <dbReference type="NCBI Taxonomy" id="1206466"/>
    <lineage>
        <taxon>Eukaryota</taxon>
        <taxon>Fungi</taxon>
        <taxon>Dikarya</taxon>
        <taxon>Ascomycota</taxon>
        <taxon>Saccharomycotina</taxon>
        <taxon>Saccharomycetes</taxon>
        <taxon>Phaffomycetales</taxon>
        <taxon>Wickerhamomycetaceae</taxon>
        <taxon>Wickerhamomyces</taxon>
    </lineage>
</organism>
<dbReference type="Gene3D" id="1.20.5.420">
    <property type="entry name" value="Immunoglobulin FC, subunit C"/>
    <property type="match status" value="1"/>
</dbReference>
<evidence type="ECO:0000313" key="12">
    <source>
        <dbReference type="EMBL" id="CCH43377.1"/>
    </source>
</evidence>
<dbReference type="eggNOG" id="KOG0917">
    <property type="taxonomic scope" value="Eukaryota"/>
</dbReference>
<evidence type="ECO:0000259" key="11">
    <source>
        <dbReference type="Pfam" id="PF18097"/>
    </source>
</evidence>
<feature type="region of interest" description="Disordered" evidence="9">
    <location>
        <begin position="165"/>
        <end position="305"/>
    </location>
</feature>
<accession>K0KME9</accession>
<dbReference type="GO" id="GO:0032511">
    <property type="term" value="P:late endosome to vacuole transport via multivesicular body sorting pathway"/>
    <property type="evidence" value="ECO:0007669"/>
    <property type="project" value="InterPro"/>
</dbReference>
<comment type="caution">
    <text evidence="12">The sequence shown here is derived from an EMBL/GenBank/DDBJ whole genome shotgun (WGS) entry which is preliminary data.</text>
</comment>
<dbReference type="InterPro" id="IPR023175">
    <property type="entry name" value="Vta1/CALS_N_sf"/>
</dbReference>
<evidence type="ECO:0000256" key="4">
    <source>
        <dbReference type="ARBA" id="ARBA00022448"/>
    </source>
</evidence>
<reference evidence="12 13" key="1">
    <citation type="journal article" date="2012" name="Eukaryot. Cell">
        <title>Draft genome sequence of Wickerhamomyces ciferrii NRRL Y-1031 F-60-10.</title>
        <authorList>
            <person name="Schneider J."/>
            <person name="Andrea H."/>
            <person name="Blom J."/>
            <person name="Jaenicke S."/>
            <person name="Ruckert C."/>
            <person name="Schorsch C."/>
            <person name="Szczepanowski R."/>
            <person name="Farwick M."/>
            <person name="Goesmann A."/>
            <person name="Puhler A."/>
            <person name="Schaffer S."/>
            <person name="Tauch A."/>
            <person name="Kohler T."/>
            <person name="Brinkrolf K."/>
        </authorList>
    </citation>
    <scope>NUCLEOTIDE SEQUENCE [LARGE SCALE GENOMIC DNA]</scope>
    <source>
        <strain evidence="13">ATCC 14091 / BCRC 22168 / CBS 111 / JCM 3599 / NBRC 0793 / NRRL Y-1031 F-60-10</strain>
    </source>
</reference>
<dbReference type="InterPro" id="IPR039431">
    <property type="entry name" value="Vta1/CALS_N"/>
</dbReference>
<feature type="compositionally biased region" description="Basic and acidic residues" evidence="9">
    <location>
        <begin position="229"/>
        <end position="254"/>
    </location>
</feature>
<name>K0KME9_WICCF</name>
<dbReference type="InterPro" id="IPR041212">
    <property type="entry name" value="Vta1_C"/>
</dbReference>
<feature type="compositionally biased region" description="Acidic residues" evidence="9">
    <location>
        <begin position="169"/>
        <end position="192"/>
    </location>
</feature>